<dbReference type="Pfam" id="PF20016">
    <property type="entry name" value="ThsA_Macro"/>
    <property type="match status" value="1"/>
</dbReference>
<dbReference type="RefSeq" id="WP_148984428.1">
    <property type="nucleotide sequence ID" value="NZ_JBNILK010000001.1"/>
</dbReference>
<keyword evidence="1" id="KW-0472">Membrane</keyword>
<reference evidence="3 4" key="1">
    <citation type="submission" date="2019-08" db="EMBL/GenBank/DDBJ databases">
        <title>Bacillus genomes from the desert of Cuatro Cienegas, Coahuila.</title>
        <authorList>
            <person name="Olmedo-Alvarez G."/>
        </authorList>
    </citation>
    <scope>NUCLEOTIDE SEQUENCE [LARGE SCALE GENOMIC DNA]</scope>
    <source>
        <strain evidence="3 4">CH108_3D</strain>
    </source>
</reference>
<keyword evidence="1" id="KW-1133">Transmembrane helix</keyword>
<evidence type="ECO:0000259" key="2">
    <source>
        <dbReference type="Pfam" id="PF20016"/>
    </source>
</evidence>
<comment type="caution">
    <text evidence="3">The sequence shown here is derived from an EMBL/GenBank/DDBJ whole genome shotgun (WGS) entry which is preliminary data.</text>
</comment>
<protein>
    <recommendedName>
        <fullName evidence="2">Thoeris protein ThsA Macro domain-containing protein</fullName>
    </recommendedName>
</protein>
<feature type="domain" description="Thoeris protein ThsA Macro" evidence="2">
    <location>
        <begin position="70"/>
        <end position="248"/>
    </location>
</feature>
<proteinExistence type="predicted"/>
<accession>A0A5D4S2R1</accession>
<evidence type="ECO:0000313" key="3">
    <source>
        <dbReference type="EMBL" id="TYS56394.1"/>
    </source>
</evidence>
<organism evidence="3 4">
    <name type="scientific">Rossellomorea marisflavi</name>
    <dbReference type="NCBI Taxonomy" id="189381"/>
    <lineage>
        <taxon>Bacteria</taxon>
        <taxon>Bacillati</taxon>
        <taxon>Bacillota</taxon>
        <taxon>Bacilli</taxon>
        <taxon>Bacillales</taxon>
        <taxon>Bacillaceae</taxon>
        <taxon>Rossellomorea</taxon>
    </lineage>
</organism>
<keyword evidence="1" id="KW-0812">Transmembrane</keyword>
<feature type="transmembrane region" description="Helical" evidence="1">
    <location>
        <begin position="35"/>
        <end position="55"/>
    </location>
</feature>
<sequence length="266" mass="30372">MHKKILSKAATVPLAILSFVSTLLAFIDPPFKTIILLVILAYSLIHICISLIKYLTLKDISLNIEGSIFTIESGDIFEQDHYKVIAFNEYFDTLVDGDIISPSSLNGVYINKFYSGQSLSGLNKRIENDINLKVVGENENRKKGKKIKYELGSTFKDGEYLLVAFTKFNKGNEARLKLSELTICLIKFWDEVNRLYEGKTVSLPLLGSGLTRHSDFQASDQELIEILLWTFKISKIKFKHPNRVKLILPESKLKEINLYKLKEMEE</sequence>
<dbReference type="AlphaFoldDB" id="A0A5D4S2R1"/>
<dbReference type="EMBL" id="VTEQ01000001">
    <property type="protein sequence ID" value="TYS56394.1"/>
    <property type="molecule type" value="Genomic_DNA"/>
</dbReference>
<name>A0A5D4S2R1_9BACI</name>
<dbReference type="Proteomes" id="UP000322997">
    <property type="component" value="Unassembled WGS sequence"/>
</dbReference>
<gene>
    <name evidence="3" type="ORF">FZC83_02130</name>
</gene>
<dbReference type="InterPro" id="IPR045535">
    <property type="entry name" value="ThsA_Macro"/>
</dbReference>
<evidence type="ECO:0000313" key="4">
    <source>
        <dbReference type="Proteomes" id="UP000322997"/>
    </source>
</evidence>
<evidence type="ECO:0000256" key="1">
    <source>
        <dbReference type="SAM" id="Phobius"/>
    </source>
</evidence>